<dbReference type="PANTHER" id="PTHR47926">
    <property type="entry name" value="PENTATRICOPEPTIDE REPEAT-CONTAINING PROTEIN"/>
    <property type="match status" value="1"/>
</dbReference>
<dbReference type="FunFam" id="1.25.40.10:FF:000090">
    <property type="entry name" value="Pentatricopeptide repeat-containing protein, chloroplastic"/>
    <property type="match status" value="1"/>
</dbReference>
<dbReference type="InterPro" id="IPR002885">
    <property type="entry name" value="PPR_rpt"/>
</dbReference>
<reference evidence="3 4" key="1">
    <citation type="submission" date="2019-09" db="EMBL/GenBank/DDBJ databases">
        <title>A chromosome-level genome assembly of the Chinese tupelo Nyssa sinensis.</title>
        <authorList>
            <person name="Yang X."/>
            <person name="Kang M."/>
            <person name="Yang Y."/>
            <person name="Xiong H."/>
            <person name="Wang M."/>
            <person name="Zhang Z."/>
            <person name="Wang Z."/>
            <person name="Wu H."/>
            <person name="Ma T."/>
            <person name="Liu J."/>
            <person name="Xi Z."/>
        </authorList>
    </citation>
    <scope>NUCLEOTIDE SEQUENCE [LARGE SCALE GENOMIC DNA]</scope>
    <source>
        <strain evidence="3">J267</strain>
        <tissue evidence="3">Leaf</tissue>
    </source>
</reference>
<dbReference type="PROSITE" id="PS51375">
    <property type="entry name" value="PPR"/>
    <property type="match status" value="4"/>
</dbReference>
<evidence type="ECO:0008006" key="5">
    <source>
        <dbReference type="Google" id="ProtNLM"/>
    </source>
</evidence>
<evidence type="ECO:0000256" key="1">
    <source>
        <dbReference type="ARBA" id="ARBA00022737"/>
    </source>
</evidence>
<dbReference type="AlphaFoldDB" id="A0A5J4ZSF9"/>
<accession>A0A5J4ZSF9</accession>
<evidence type="ECO:0000313" key="3">
    <source>
        <dbReference type="EMBL" id="KAA8521370.1"/>
    </source>
</evidence>
<feature type="repeat" description="PPR" evidence="2">
    <location>
        <begin position="137"/>
        <end position="171"/>
    </location>
</feature>
<dbReference type="FunFam" id="1.25.40.10:FF:000606">
    <property type="entry name" value="Putative pentatricopeptide repeat-containing protein"/>
    <property type="match status" value="1"/>
</dbReference>
<sequence length="605" mass="67901">MQRYLFKKYPLNQRQSCYLLSKHTSTDNEIPQRSYFKSSAALISILTQEGSNFEMTLFEASQTLDCSNKPNGYALVHLIRRCSSLVQYSYGQQLHCYILRSGFCSNVFVSTAIINFYLKFELLNEAHQVFDEMPQPIVVSWNSLISGYVRSGQFRKALAVFLQLDRSEVCADSFSFTAALAACGQLSLLQLGKSVHSKIVRCGVECSIVVANCLIDMYGKCGSVGEAVQVFNEMIDKDIISWNSVIAASARNRRLEQAASFLHQMPNPDTISYNELINGIAHFGYIKDAIRILFNMPNPNSSSWNSIITGYVNRDEAREALGFFCKMHSEGVEINQFTLSSLLSGIAVLSALTWGMLIHCHTIKCGLDKSVVVGSALIDMYCKCGQVKNAELMFQSLPRRNLVTWNAMISGYAHNGNSTKVVELFEQLKLVKDMEPDGITFLNVLLACWHNRMPVETAIQYFGSMMADYGIDPTAEHCSCLIRHMGRKGEVWRAEKMIYELGFGSCGLVWRALLGACATCRNLEVAEVAALKLIELEGDNDYVYVMMSNIYACYGKWGDASAARELMRERRGLSILFQDNSSNMRLESLRLPQYPDLFHLCFGDG</sequence>
<organism evidence="3 4">
    <name type="scientific">Nyssa sinensis</name>
    <dbReference type="NCBI Taxonomy" id="561372"/>
    <lineage>
        <taxon>Eukaryota</taxon>
        <taxon>Viridiplantae</taxon>
        <taxon>Streptophyta</taxon>
        <taxon>Embryophyta</taxon>
        <taxon>Tracheophyta</taxon>
        <taxon>Spermatophyta</taxon>
        <taxon>Magnoliopsida</taxon>
        <taxon>eudicotyledons</taxon>
        <taxon>Gunneridae</taxon>
        <taxon>Pentapetalae</taxon>
        <taxon>asterids</taxon>
        <taxon>Cornales</taxon>
        <taxon>Nyssaceae</taxon>
        <taxon>Nyssa</taxon>
    </lineage>
</organism>
<keyword evidence="4" id="KW-1185">Reference proteome</keyword>
<dbReference type="InterPro" id="IPR046960">
    <property type="entry name" value="PPR_At4g14850-like_plant"/>
</dbReference>
<feature type="repeat" description="PPR" evidence="2">
    <location>
        <begin position="207"/>
        <end position="241"/>
    </location>
</feature>
<dbReference type="Proteomes" id="UP000325577">
    <property type="component" value="Linkage Group LG5"/>
</dbReference>
<name>A0A5J4ZSF9_9ASTE</name>
<dbReference type="EMBL" id="CM018048">
    <property type="protein sequence ID" value="KAA8521370.1"/>
    <property type="molecule type" value="Genomic_DNA"/>
</dbReference>
<dbReference type="Gene3D" id="1.25.40.10">
    <property type="entry name" value="Tetratricopeptide repeat domain"/>
    <property type="match status" value="5"/>
</dbReference>
<gene>
    <name evidence="3" type="ORF">F0562_012068</name>
</gene>
<dbReference type="FunFam" id="1.25.40.10:FF:001486">
    <property type="entry name" value="Pentatricopeptide repeat-containing protein mitochondrial"/>
    <property type="match status" value="1"/>
</dbReference>
<dbReference type="GO" id="GO:0003729">
    <property type="term" value="F:mRNA binding"/>
    <property type="evidence" value="ECO:0007669"/>
    <property type="project" value="UniProtKB-ARBA"/>
</dbReference>
<feature type="repeat" description="PPR" evidence="2">
    <location>
        <begin position="401"/>
        <end position="436"/>
    </location>
</feature>
<dbReference type="FunFam" id="1.25.40.10:FF:000073">
    <property type="entry name" value="Pentatricopeptide repeat-containing protein chloroplastic"/>
    <property type="match status" value="1"/>
</dbReference>
<protein>
    <recommendedName>
        <fullName evidence="5">Pentacotripeptide-repeat region of PRORP domain-containing protein</fullName>
    </recommendedName>
</protein>
<dbReference type="Pfam" id="PF20431">
    <property type="entry name" value="E_motif"/>
    <property type="match status" value="1"/>
</dbReference>
<dbReference type="InterPro" id="IPR046848">
    <property type="entry name" value="E_motif"/>
</dbReference>
<feature type="repeat" description="PPR" evidence="2">
    <location>
        <begin position="300"/>
        <end position="334"/>
    </location>
</feature>
<evidence type="ECO:0000313" key="4">
    <source>
        <dbReference type="Proteomes" id="UP000325577"/>
    </source>
</evidence>
<dbReference type="Pfam" id="PF13041">
    <property type="entry name" value="PPR_2"/>
    <property type="match status" value="2"/>
</dbReference>
<dbReference type="NCBIfam" id="TIGR00756">
    <property type="entry name" value="PPR"/>
    <property type="match status" value="4"/>
</dbReference>
<dbReference type="InterPro" id="IPR011990">
    <property type="entry name" value="TPR-like_helical_dom_sf"/>
</dbReference>
<proteinExistence type="predicted"/>
<evidence type="ECO:0000256" key="2">
    <source>
        <dbReference type="PROSITE-ProRule" id="PRU00708"/>
    </source>
</evidence>
<dbReference type="GO" id="GO:0009451">
    <property type="term" value="P:RNA modification"/>
    <property type="evidence" value="ECO:0007669"/>
    <property type="project" value="InterPro"/>
</dbReference>
<dbReference type="OrthoDB" id="1662615at2759"/>
<keyword evidence="1" id="KW-0677">Repeat</keyword>
<dbReference type="Pfam" id="PF01535">
    <property type="entry name" value="PPR"/>
    <property type="match status" value="5"/>
</dbReference>